<dbReference type="KEGG" id="srho:HH216_16230"/>
<reference evidence="1 2" key="1">
    <citation type="submission" date="2020-04" db="EMBL/GenBank/DDBJ databases">
        <title>Genome sequencing of novel species.</title>
        <authorList>
            <person name="Heo J."/>
            <person name="Kim S.-J."/>
            <person name="Kim J.-S."/>
            <person name="Hong S.-B."/>
            <person name="Kwon S.-W."/>
        </authorList>
    </citation>
    <scope>NUCLEOTIDE SEQUENCE [LARGE SCALE GENOMIC DNA]</scope>
    <source>
        <strain evidence="1 2">CJU-R4</strain>
    </source>
</reference>
<dbReference type="InterPro" id="IPR010235">
    <property type="entry name" value="HepT"/>
</dbReference>
<gene>
    <name evidence="1" type="ORF">HH216_16230</name>
</gene>
<protein>
    <submittedName>
        <fullName evidence="1">Nucleotidyltransferase</fullName>
    </submittedName>
</protein>
<dbReference type="Gene3D" id="1.20.120.330">
    <property type="entry name" value="Nucleotidyltransferases domain 2"/>
    <property type="match status" value="1"/>
</dbReference>
<proteinExistence type="predicted"/>
<organism evidence="1 2">
    <name type="scientific">Spirosoma rhododendri</name>
    <dbReference type="NCBI Taxonomy" id="2728024"/>
    <lineage>
        <taxon>Bacteria</taxon>
        <taxon>Pseudomonadati</taxon>
        <taxon>Bacteroidota</taxon>
        <taxon>Cytophagia</taxon>
        <taxon>Cytophagales</taxon>
        <taxon>Cytophagaceae</taxon>
        <taxon>Spirosoma</taxon>
    </lineage>
</organism>
<dbReference type="Proteomes" id="UP000501128">
    <property type="component" value="Chromosome"/>
</dbReference>
<evidence type="ECO:0000313" key="2">
    <source>
        <dbReference type="Proteomes" id="UP000501128"/>
    </source>
</evidence>
<dbReference type="SUPFAM" id="SSF81593">
    <property type="entry name" value="Nucleotidyltransferase substrate binding subunit/domain"/>
    <property type="match status" value="1"/>
</dbReference>
<dbReference type="Pfam" id="PF08780">
    <property type="entry name" value="NTase_sub_bind"/>
    <property type="match status" value="1"/>
</dbReference>
<accession>A0A7L5DQD9</accession>
<dbReference type="AlphaFoldDB" id="A0A7L5DQD9"/>
<dbReference type="GO" id="GO:0016740">
    <property type="term" value="F:transferase activity"/>
    <property type="evidence" value="ECO:0007669"/>
    <property type="project" value="UniProtKB-KW"/>
</dbReference>
<sequence length="146" mass="17229">MEYKDVRWEQRFANYRKALTRLSEAATQATVEKLSDLEEEGLIQRFEYTYELAWKTLQDLLREKGYVDLKGPKDVLNQAFLVGYIEGDAAWRAMKKSRELTSHTYDQGTASEIAKAIVETYWQLLKDLESRLEEERYGRQTTIFDE</sequence>
<keyword evidence="2" id="KW-1185">Reference proteome</keyword>
<evidence type="ECO:0000313" key="1">
    <source>
        <dbReference type="EMBL" id="QJD79792.1"/>
    </source>
</evidence>
<name>A0A7L5DQD9_9BACT</name>
<dbReference type="NCBIfam" id="TIGR01987">
    <property type="entry name" value="HI0074"/>
    <property type="match status" value="1"/>
</dbReference>
<dbReference type="RefSeq" id="WP_169551754.1">
    <property type="nucleotide sequence ID" value="NZ_CP051677.1"/>
</dbReference>
<dbReference type="EMBL" id="CP051677">
    <property type="protein sequence ID" value="QJD79792.1"/>
    <property type="molecule type" value="Genomic_DNA"/>
</dbReference>
<keyword evidence="1" id="KW-0808">Transferase</keyword>